<gene>
    <name evidence="1" type="ORF">DFP90_103148</name>
</gene>
<organism evidence="1 2">
    <name type="scientific">Aestuariispira insulae</name>
    <dbReference type="NCBI Taxonomy" id="1461337"/>
    <lineage>
        <taxon>Bacteria</taxon>
        <taxon>Pseudomonadati</taxon>
        <taxon>Pseudomonadota</taxon>
        <taxon>Alphaproteobacteria</taxon>
        <taxon>Rhodospirillales</taxon>
        <taxon>Kiloniellaceae</taxon>
        <taxon>Aestuariispira</taxon>
    </lineage>
</organism>
<dbReference type="Pfam" id="PF12100">
    <property type="entry name" value="DUF3576"/>
    <property type="match status" value="1"/>
</dbReference>
<sequence length="173" mass="19400">MPIFRILFLTFITLFMASCTYEGVEPVRDKNEKRADQSGKLFGEGLSSTNLLSNDSDSANGGGVSVNSFLWRASLDTLSFVPLSQVDPFGGVIITDWYSPPETPNERFKLNVYILTRQLRSDGIRVSVFKQQQVAVGVWRNITVNEKTAAQLENSILTRARQMRISFDQGQVE</sequence>
<dbReference type="OrthoDB" id="8479681at2"/>
<dbReference type="EMBL" id="QRDW01000003">
    <property type="protein sequence ID" value="RED51348.1"/>
    <property type="molecule type" value="Genomic_DNA"/>
</dbReference>
<keyword evidence="2" id="KW-1185">Reference proteome</keyword>
<evidence type="ECO:0000313" key="1">
    <source>
        <dbReference type="EMBL" id="RED51348.1"/>
    </source>
</evidence>
<evidence type="ECO:0000313" key="2">
    <source>
        <dbReference type="Proteomes" id="UP000256845"/>
    </source>
</evidence>
<dbReference type="InterPro" id="IPR021959">
    <property type="entry name" value="DUF3576"/>
</dbReference>
<comment type="caution">
    <text evidence="1">The sequence shown here is derived from an EMBL/GenBank/DDBJ whole genome shotgun (WGS) entry which is preliminary data.</text>
</comment>
<dbReference type="AlphaFoldDB" id="A0A3D9HPC3"/>
<proteinExistence type="predicted"/>
<accession>A0A3D9HPC3</accession>
<dbReference type="Proteomes" id="UP000256845">
    <property type="component" value="Unassembled WGS sequence"/>
</dbReference>
<name>A0A3D9HPC3_9PROT</name>
<reference evidence="1 2" key="1">
    <citation type="submission" date="2018-07" db="EMBL/GenBank/DDBJ databases">
        <title>Genomic Encyclopedia of Type Strains, Phase III (KMG-III): the genomes of soil and plant-associated and newly described type strains.</title>
        <authorList>
            <person name="Whitman W."/>
        </authorList>
    </citation>
    <scope>NUCLEOTIDE SEQUENCE [LARGE SCALE GENOMIC DNA]</scope>
    <source>
        <strain evidence="1 2">CECT 8488</strain>
    </source>
</reference>
<protein>
    <submittedName>
        <fullName evidence="1">Uncharacterized protein DUF3576</fullName>
    </submittedName>
</protein>
<dbReference type="PROSITE" id="PS51257">
    <property type="entry name" value="PROKAR_LIPOPROTEIN"/>
    <property type="match status" value="1"/>
</dbReference>